<evidence type="ECO:0008006" key="6">
    <source>
        <dbReference type="Google" id="ProtNLM"/>
    </source>
</evidence>
<dbReference type="SUPFAM" id="SSF52266">
    <property type="entry name" value="SGNH hydrolase"/>
    <property type="match status" value="2"/>
</dbReference>
<reference evidence="4 5" key="1">
    <citation type="submission" date="2019-01" db="EMBL/GenBank/DDBJ databases">
        <title>Sequencing of cultivated peanut Arachis hypogaea provides insights into genome evolution and oil improvement.</title>
        <authorList>
            <person name="Chen X."/>
        </authorList>
    </citation>
    <scope>NUCLEOTIDE SEQUENCE [LARGE SCALE GENOMIC DNA]</scope>
    <source>
        <strain evidence="5">cv. Fuhuasheng</strain>
        <tissue evidence="4">Leaves</tissue>
    </source>
</reference>
<dbReference type="FunFam" id="3.40.50.1110:FF:000003">
    <property type="entry name" value="GDSL esterase/lipase APG"/>
    <property type="match status" value="2"/>
</dbReference>
<dbReference type="Proteomes" id="UP000289738">
    <property type="component" value="Chromosome B02"/>
</dbReference>
<dbReference type="Pfam" id="PF00657">
    <property type="entry name" value="Lipase_GDSL"/>
    <property type="match status" value="2"/>
</dbReference>
<organism evidence="4 5">
    <name type="scientific">Arachis hypogaea</name>
    <name type="common">Peanut</name>
    <dbReference type="NCBI Taxonomy" id="3818"/>
    <lineage>
        <taxon>Eukaryota</taxon>
        <taxon>Viridiplantae</taxon>
        <taxon>Streptophyta</taxon>
        <taxon>Embryophyta</taxon>
        <taxon>Tracheophyta</taxon>
        <taxon>Spermatophyta</taxon>
        <taxon>Magnoliopsida</taxon>
        <taxon>eudicotyledons</taxon>
        <taxon>Gunneridae</taxon>
        <taxon>Pentapetalae</taxon>
        <taxon>rosids</taxon>
        <taxon>fabids</taxon>
        <taxon>Fabales</taxon>
        <taxon>Fabaceae</taxon>
        <taxon>Papilionoideae</taxon>
        <taxon>50 kb inversion clade</taxon>
        <taxon>dalbergioids sensu lato</taxon>
        <taxon>Dalbergieae</taxon>
        <taxon>Pterocarpus clade</taxon>
        <taxon>Arachis</taxon>
    </lineage>
</organism>
<keyword evidence="5" id="KW-1185">Reference proteome</keyword>
<dbReference type="PANTHER" id="PTHR45966:SF34">
    <property type="entry name" value="GDSL-LIKE LIPASE_ACYLHYDROLASE"/>
    <property type="match status" value="1"/>
</dbReference>
<evidence type="ECO:0000313" key="5">
    <source>
        <dbReference type="Proteomes" id="UP000289738"/>
    </source>
</evidence>
<evidence type="ECO:0000313" key="4">
    <source>
        <dbReference type="EMBL" id="RYR24398.1"/>
    </source>
</evidence>
<dbReference type="GO" id="GO:0016298">
    <property type="term" value="F:lipase activity"/>
    <property type="evidence" value="ECO:0007669"/>
    <property type="project" value="TreeGrafter"/>
</dbReference>
<evidence type="ECO:0000256" key="3">
    <source>
        <dbReference type="SAM" id="MobiDB-lite"/>
    </source>
</evidence>
<comment type="caution">
    <text evidence="4">The sequence shown here is derived from an EMBL/GenBank/DDBJ whole genome shotgun (WGS) entry which is preliminary data.</text>
</comment>
<dbReference type="InterPro" id="IPR035669">
    <property type="entry name" value="SGNH_plant_lipase-like"/>
</dbReference>
<dbReference type="InterPro" id="IPR036514">
    <property type="entry name" value="SGNH_hydro_sf"/>
</dbReference>
<evidence type="ECO:0000256" key="1">
    <source>
        <dbReference type="ARBA" id="ARBA00008668"/>
    </source>
</evidence>
<dbReference type="CDD" id="cd01837">
    <property type="entry name" value="SGNH_plant_lipase_like"/>
    <property type="match status" value="2"/>
</dbReference>
<dbReference type="STRING" id="3818.A0A445ADE4"/>
<feature type="region of interest" description="Disordered" evidence="3">
    <location>
        <begin position="1"/>
        <end position="37"/>
    </location>
</feature>
<name>A0A445ADE4_ARAHY</name>
<evidence type="ECO:0000256" key="2">
    <source>
        <dbReference type="ARBA" id="ARBA00022729"/>
    </source>
</evidence>
<dbReference type="InterPro" id="IPR044552">
    <property type="entry name" value="GLIP1-5/GLL25"/>
</dbReference>
<protein>
    <recommendedName>
        <fullName evidence="6">GDSL esterase/lipase</fullName>
    </recommendedName>
</protein>
<dbReference type="PANTHER" id="PTHR45966">
    <property type="entry name" value="GDSL-LIKE LIPASE/ACYLHYDROLASE"/>
    <property type="match status" value="1"/>
</dbReference>
<accession>A0A445ADE4</accession>
<proteinExistence type="inferred from homology"/>
<keyword evidence="2" id="KW-0732">Signal</keyword>
<comment type="similarity">
    <text evidence="1">Belongs to the 'GDSL' lipolytic enzyme family.</text>
</comment>
<gene>
    <name evidence="4" type="ORF">Ahy_B02g057890</name>
</gene>
<dbReference type="InterPro" id="IPR001087">
    <property type="entry name" value="GDSL"/>
</dbReference>
<feature type="compositionally biased region" description="Pro residues" evidence="3">
    <location>
        <begin position="8"/>
        <end position="18"/>
    </location>
</feature>
<sequence>MATQEPQDPQPTPTPTPTLTPLIKRENPSHPQPPQPLIVTQPVATAAPRASHRLSSLNPSLPSLSLCRALCLSVAASLLLAMYRRRRFSTPRRGSSSPLLHSSSWVVAASPFLVDVVSASLLLCFSFSVLIIQTSEAQICLPKKHASLFLFGDSFFDNGNNNYINTTTLYQANYPPYGETLFKYPSGRFSDGRMIPDFIAELAKLPLLPPYLHPGNPDFTYGVNFASGGSGALLQTAQGYVIDLHTQVKYFKNVKKILREKIGDEEVEALLKRSVYFFNVGGNDYRGLLNVTNSTVRLLPIDKQQFVGFVIGNLTNAIKEIYEQGGRKFGFLNVGPIGCSPSIRILKNNGSTCFDEISAVARLHNIQLSKMTLKLKKQLNGFKYSVHDFYVSLSQVVTYPSKYGYKGGSGACCGSGPYRGEYTCGGNKGIKEYELCQNPNDYVFFDSHHPSDKACEYFAQLIWNGNYTFNKPSNLNQLFQFYSVLIIQTSEAQICLPKKHSSLFIFGDSLFDNGNNNYINTTTSYQANYPPYGKTLFKYPSGRFSDGRMIPDIIAELAKLPLLPPYLHPENPDFTNGVNFASGGSGALLQTAQGYVIDLHTQVKYFKNVKKILREKIGEEEAEALLKRSVYFLSVGSNDYGELLNVTNSTVSLLPVDKQQFVGFVIGNLTNAIKEIYEQGGRKFGFVNVGPIGCSPSVRILKNNGSTCFDEISAVARLHNIQLSKMTLKLKKQLNGFKYSVHDFYASLSQVVTYPSKYGFKGGSGGCCGSGPYRGEDTCGGNKGIKEYELCHNPNDYVFFDSHHPSDKACQHFAHLIWNGNYTFNKPYNLSKLFQL</sequence>
<dbReference type="Gene3D" id="3.40.50.1110">
    <property type="entry name" value="SGNH hydrolase"/>
    <property type="match status" value="2"/>
</dbReference>
<dbReference type="AlphaFoldDB" id="A0A445ADE4"/>
<dbReference type="EMBL" id="SDMP01000012">
    <property type="protein sequence ID" value="RYR24398.1"/>
    <property type="molecule type" value="Genomic_DNA"/>
</dbReference>